<organism evidence="3 4">
    <name type="scientific">Thermomonospora umbrina</name>
    <dbReference type="NCBI Taxonomy" id="111806"/>
    <lineage>
        <taxon>Bacteria</taxon>
        <taxon>Bacillati</taxon>
        <taxon>Actinomycetota</taxon>
        <taxon>Actinomycetes</taxon>
        <taxon>Streptosporangiales</taxon>
        <taxon>Thermomonosporaceae</taxon>
        <taxon>Thermomonospora</taxon>
    </lineage>
</organism>
<sequence>MSVTSALQRRTGGRPKTTPATPHRQLDQNAPEDLQEELWRRMAALDHVRTGDSAISLVGTRAVHLNPSQAGGPPTAFAPGTTEFAHLHRRSDGSLHITLPEAEARKVIAKEWGELHPVVKMGYFPPTLVMVYGPRNTEELETVWSLVRRSYEFALGRNPS</sequence>
<evidence type="ECO:0000259" key="2">
    <source>
        <dbReference type="Pfam" id="PF17648"/>
    </source>
</evidence>
<evidence type="ECO:0000256" key="1">
    <source>
        <dbReference type="SAM" id="MobiDB-lite"/>
    </source>
</evidence>
<dbReference type="RefSeq" id="WP_116026058.1">
    <property type="nucleotide sequence ID" value="NZ_QTTT01000001.1"/>
</dbReference>
<feature type="domain" description="Luciferase" evidence="2">
    <location>
        <begin position="82"/>
        <end position="150"/>
    </location>
</feature>
<dbReference type="InterPro" id="IPR040841">
    <property type="entry name" value="Luciferase_dom"/>
</dbReference>
<dbReference type="PANTHER" id="PTHR38695">
    <property type="entry name" value="AMINO ACID PERMEASE_ SLC12A DOMAIN-CONTAINING PROTEIN"/>
    <property type="match status" value="1"/>
</dbReference>
<evidence type="ECO:0000313" key="4">
    <source>
        <dbReference type="Proteomes" id="UP000256661"/>
    </source>
</evidence>
<accession>A0A3D9SYD1</accession>
<name>A0A3D9SYD1_9ACTN</name>
<evidence type="ECO:0000313" key="3">
    <source>
        <dbReference type="EMBL" id="REF00957.1"/>
    </source>
</evidence>
<keyword evidence="4" id="KW-1185">Reference proteome</keyword>
<protein>
    <recommendedName>
        <fullName evidence="2">Luciferase domain-containing protein</fullName>
    </recommendedName>
</protein>
<reference evidence="3 4" key="1">
    <citation type="submission" date="2018-08" db="EMBL/GenBank/DDBJ databases">
        <title>Sequencing the genomes of 1000 actinobacteria strains.</title>
        <authorList>
            <person name="Klenk H.-P."/>
        </authorList>
    </citation>
    <scope>NUCLEOTIDE SEQUENCE [LARGE SCALE GENOMIC DNA]</scope>
    <source>
        <strain evidence="3 4">DSM 43927</strain>
    </source>
</reference>
<dbReference type="InterPro" id="IPR048273">
    <property type="entry name" value="Luciferase"/>
</dbReference>
<dbReference type="OrthoDB" id="822427at2"/>
<dbReference type="EMBL" id="QTTT01000001">
    <property type="protein sequence ID" value="REF00957.1"/>
    <property type="molecule type" value="Genomic_DNA"/>
</dbReference>
<dbReference type="Proteomes" id="UP000256661">
    <property type="component" value="Unassembled WGS sequence"/>
</dbReference>
<feature type="region of interest" description="Disordered" evidence="1">
    <location>
        <begin position="1"/>
        <end position="30"/>
    </location>
</feature>
<comment type="caution">
    <text evidence="3">The sequence shown here is derived from an EMBL/GenBank/DDBJ whole genome shotgun (WGS) entry which is preliminary data.</text>
</comment>
<proteinExistence type="predicted"/>
<dbReference type="Pfam" id="PF17648">
    <property type="entry name" value="Luciferase"/>
    <property type="match status" value="1"/>
</dbReference>
<dbReference type="PANTHER" id="PTHR38695:SF1">
    <property type="entry name" value="AMINO ACID PERMEASE_ SLC12A DOMAIN-CONTAINING PROTEIN"/>
    <property type="match status" value="1"/>
</dbReference>
<dbReference type="AlphaFoldDB" id="A0A3D9SYD1"/>
<gene>
    <name evidence="3" type="ORF">DFJ69_6555</name>
</gene>